<dbReference type="InterPro" id="IPR036919">
    <property type="entry name" value="Ribo_uL30_ferredoxin-like_sf"/>
</dbReference>
<dbReference type="EMBL" id="CM035407">
    <property type="protein sequence ID" value="KAH7444066.1"/>
    <property type="molecule type" value="Genomic_DNA"/>
</dbReference>
<dbReference type="GO" id="GO:0003723">
    <property type="term" value="F:RNA binding"/>
    <property type="evidence" value="ECO:0007669"/>
    <property type="project" value="TreeGrafter"/>
</dbReference>
<dbReference type="OrthoDB" id="28644at2759"/>
<organism evidence="1 2">
    <name type="scientific">Ceratopteris richardii</name>
    <name type="common">Triangle waterfern</name>
    <dbReference type="NCBI Taxonomy" id="49495"/>
    <lineage>
        <taxon>Eukaryota</taxon>
        <taxon>Viridiplantae</taxon>
        <taxon>Streptophyta</taxon>
        <taxon>Embryophyta</taxon>
        <taxon>Tracheophyta</taxon>
        <taxon>Polypodiopsida</taxon>
        <taxon>Polypodiidae</taxon>
        <taxon>Polypodiales</taxon>
        <taxon>Pteridineae</taxon>
        <taxon>Pteridaceae</taxon>
        <taxon>Parkerioideae</taxon>
        <taxon>Ceratopteris</taxon>
    </lineage>
</organism>
<dbReference type="PANTHER" id="PTHR11524">
    <property type="entry name" value="60S RIBOSOMAL PROTEIN L7"/>
    <property type="match status" value="1"/>
</dbReference>
<comment type="caution">
    <text evidence="1">The sequence shown here is derived from an EMBL/GenBank/DDBJ whole genome shotgun (WGS) entry which is preliminary data.</text>
</comment>
<dbReference type="OMA" id="RIICIEY"/>
<accession>A0A8T2VDN3</accession>
<dbReference type="GO" id="GO:0000463">
    <property type="term" value="P:maturation of LSU-rRNA from tricistronic rRNA transcript (SSU-rRNA, 5.8S rRNA, LSU-rRNA)"/>
    <property type="evidence" value="ECO:0007669"/>
    <property type="project" value="TreeGrafter"/>
</dbReference>
<proteinExistence type="predicted"/>
<keyword evidence="2" id="KW-1185">Reference proteome</keyword>
<gene>
    <name evidence="1" type="ORF">KP509_02G062600</name>
</gene>
<dbReference type="Proteomes" id="UP000825935">
    <property type="component" value="Chromosome 2"/>
</dbReference>
<evidence type="ECO:0000313" key="1">
    <source>
        <dbReference type="EMBL" id="KAH7444066.1"/>
    </source>
</evidence>
<dbReference type="InterPro" id="IPR039699">
    <property type="entry name" value="Ribosomal_uL30"/>
</dbReference>
<evidence type="ECO:0008006" key="3">
    <source>
        <dbReference type="Google" id="ProtNLM"/>
    </source>
</evidence>
<dbReference type="AlphaFoldDB" id="A0A8T2VDN3"/>
<dbReference type="GO" id="GO:0003735">
    <property type="term" value="F:structural constituent of ribosome"/>
    <property type="evidence" value="ECO:0007669"/>
    <property type="project" value="TreeGrafter"/>
</dbReference>
<name>A0A8T2VDN3_CERRI</name>
<dbReference type="Gene3D" id="3.30.1390.20">
    <property type="entry name" value="Ribosomal protein L30, ferredoxin-like fold domain"/>
    <property type="match status" value="1"/>
</dbReference>
<reference evidence="1" key="1">
    <citation type="submission" date="2021-08" db="EMBL/GenBank/DDBJ databases">
        <title>WGS assembly of Ceratopteris richardii.</title>
        <authorList>
            <person name="Marchant D.B."/>
            <person name="Chen G."/>
            <person name="Jenkins J."/>
            <person name="Shu S."/>
            <person name="Leebens-Mack J."/>
            <person name="Grimwood J."/>
            <person name="Schmutz J."/>
            <person name="Soltis P."/>
            <person name="Soltis D."/>
            <person name="Chen Z.-H."/>
        </authorList>
    </citation>
    <scope>NUCLEOTIDE SEQUENCE</scope>
    <source>
        <strain evidence="1">Whitten #5841</strain>
        <tissue evidence="1">Leaf</tissue>
    </source>
</reference>
<dbReference type="SUPFAM" id="SSF55129">
    <property type="entry name" value="Ribosomal protein L30p/L7e"/>
    <property type="match status" value="1"/>
</dbReference>
<dbReference type="GO" id="GO:0022625">
    <property type="term" value="C:cytosolic large ribosomal subunit"/>
    <property type="evidence" value="ECO:0007669"/>
    <property type="project" value="TreeGrafter"/>
</dbReference>
<dbReference type="PANTHER" id="PTHR11524:SF16">
    <property type="entry name" value="LARGE RIBOSOMAL SUBUNIT PROTEIN UL30"/>
    <property type="match status" value="1"/>
</dbReference>
<sequence>MVGKVWLTRIVKPLRLRQIFNGVILKVNKATMNMFIRQVLGKSRIICIEYLIHETYTVGPHFKEANKFLWSFKLSAPLGGLKKKRNHFIESGFAWNHEDYINALIRSYT</sequence>
<evidence type="ECO:0000313" key="2">
    <source>
        <dbReference type="Proteomes" id="UP000825935"/>
    </source>
</evidence>
<protein>
    <recommendedName>
        <fullName evidence="3">Ribosomal protein L30 ferredoxin-like fold domain-containing protein</fullName>
    </recommendedName>
</protein>